<feature type="transmembrane region" description="Helical" evidence="1">
    <location>
        <begin position="36"/>
        <end position="54"/>
    </location>
</feature>
<dbReference type="AlphaFoldDB" id="G5K3V5"/>
<sequence length="494" mass="55483">MKVITNLAKENFKYIVSTFATLILSIILYSNSINHPLKFIALIFLIASFIMLFLPKKIEIALIFVILIFGSISAFISPLNDIPDEYVHYSRSVYVSEGDINLSNDDKKLKVSKDVKKIIDNAGSTFHNSKLLSTKHTKAEYVNANIKGTNAYYSFSYLPQAIGVLLGNTLRLPILVTYYLGRLLNLLVYAFFIFIALKLAGAFKQIIAVIALLPMNVYLAGSYNQDGFAVGLVLITVSLFINLVTSNDKSKNNIKLLIYLMLCALLVLSKFTYFLLVFLPFFIPNEKFGKTNGLIWANKVLGILIIIFFAAIWFKLYGQIKTPYVADFLKEVNVGQQISNLIDKPFTYGRVVVRGMVINLVNMTNIFQFGALSYGITNIFPLYLLFLFMIYISNASKVVLKIQEKLGIFIVISGIIGATVLAMYLTWTPVGSLVVLGVQSRYLIGILPLIMLLFSSQKPKMKAIQGLISDKLAIHVSMLFIILMLMSTIFKYYN</sequence>
<dbReference type="Proteomes" id="UP000003330">
    <property type="component" value="Unassembled WGS sequence"/>
</dbReference>
<dbReference type="Pfam" id="PF09913">
    <property type="entry name" value="DUF2142"/>
    <property type="match status" value="1"/>
</dbReference>
<feature type="transmembrane region" description="Helical" evidence="1">
    <location>
        <begin position="12"/>
        <end position="30"/>
    </location>
</feature>
<dbReference type="EMBL" id="AEUX02000006">
    <property type="protein sequence ID" value="EHI69460.1"/>
    <property type="molecule type" value="Genomic_DNA"/>
</dbReference>
<feature type="transmembrane region" description="Helical" evidence="1">
    <location>
        <begin position="295"/>
        <end position="314"/>
    </location>
</feature>
<organism evidence="2 3">
    <name type="scientific">Streptococcus ictaluri 707-05</name>
    <dbReference type="NCBI Taxonomy" id="764299"/>
    <lineage>
        <taxon>Bacteria</taxon>
        <taxon>Bacillati</taxon>
        <taxon>Bacillota</taxon>
        <taxon>Bacilli</taxon>
        <taxon>Lactobacillales</taxon>
        <taxon>Streptococcaceae</taxon>
        <taxon>Streptococcus</taxon>
    </lineage>
</organism>
<feature type="transmembrane region" description="Helical" evidence="1">
    <location>
        <begin position="187"/>
        <end position="215"/>
    </location>
</feature>
<evidence type="ECO:0000313" key="2">
    <source>
        <dbReference type="EMBL" id="EHI69460.1"/>
    </source>
</evidence>
<feature type="transmembrane region" description="Helical" evidence="1">
    <location>
        <begin position="375"/>
        <end position="394"/>
    </location>
</feature>
<evidence type="ECO:0000313" key="3">
    <source>
        <dbReference type="Proteomes" id="UP000003330"/>
    </source>
</evidence>
<comment type="caution">
    <text evidence="2">The sequence shown here is derived from an EMBL/GenBank/DDBJ whole genome shotgun (WGS) entry which is preliminary data.</text>
</comment>
<protein>
    <submittedName>
        <fullName evidence="2">Membrane protein</fullName>
    </submittedName>
</protein>
<name>G5K3V5_9STRE</name>
<keyword evidence="1" id="KW-0472">Membrane</keyword>
<feature type="transmembrane region" description="Helical" evidence="1">
    <location>
        <begin position="157"/>
        <end position="180"/>
    </location>
</feature>
<dbReference type="STRING" id="764299.STRIC_1479"/>
<gene>
    <name evidence="2" type="ORF">STRIC_1479</name>
</gene>
<keyword evidence="1" id="KW-1133">Transmembrane helix</keyword>
<keyword evidence="1" id="KW-0812">Transmembrane</keyword>
<evidence type="ECO:0000256" key="1">
    <source>
        <dbReference type="SAM" id="Phobius"/>
    </source>
</evidence>
<feature type="transmembrane region" description="Helical" evidence="1">
    <location>
        <begin position="227"/>
        <end position="244"/>
    </location>
</feature>
<feature type="transmembrane region" description="Helical" evidence="1">
    <location>
        <begin position="433"/>
        <end position="454"/>
    </location>
</feature>
<keyword evidence="3" id="KW-1185">Reference proteome</keyword>
<proteinExistence type="predicted"/>
<dbReference type="eggNOG" id="COG4713">
    <property type="taxonomic scope" value="Bacteria"/>
</dbReference>
<accession>G5K3V5</accession>
<feature type="transmembrane region" description="Helical" evidence="1">
    <location>
        <begin position="474"/>
        <end position="493"/>
    </location>
</feature>
<feature type="transmembrane region" description="Helical" evidence="1">
    <location>
        <begin position="406"/>
        <end position="427"/>
    </location>
</feature>
<dbReference type="OrthoDB" id="2220917at2"/>
<feature type="transmembrane region" description="Helical" evidence="1">
    <location>
        <begin position="256"/>
        <end position="283"/>
    </location>
</feature>
<dbReference type="InterPro" id="IPR018674">
    <property type="entry name" value="DUF2142_membrane"/>
</dbReference>
<reference evidence="2 3" key="1">
    <citation type="journal article" date="2014" name="Int. J. Syst. Evol. Microbiol.">
        <title>Phylogenomics and the dynamic genome evolution of the genus Streptococcus.</title>
        <authorList>
            <consortium name="The Broad Institute Genome Sequencing Platform"/>
            <person name="Richards V.P."/>
            <person name="Palmer S.R."/>
            <person name="Pavinski Bitar P.D."/>
            <person name="Qin X."/>
            <person name="Weinstock G.M."/>
            <person name="Highlander S.K."/>
            <person name="Town C.D."/>
            <person name="Burne R.A."/>
            <person name="Stanhope M.J."/>
        </authorList>
    </citation>
    <scope>NUCLEOTIDE SEQUENCE [LARGE SCALE GENOMIC DNA]</scope>
    <source>
        <strain evidence="2 3">707-05</strain>
    </source>
</reference>
<feature type="transmembrane region" description="Helical" evidence="1">
    <location>
        <begin position="61"/>
        <end position="79"/>
    </location>
</feature>
<dbReference type="RefSeq" id="WP_008088878.1">
    <property type="nucleotide sequence ID" value="NZ_AEUX02000006.1"/>
</dbReference>